<evidence type="ECO:0008006" key="4">
    <source>
        <dbReference type="Google" id="ProtNLM"/>
    </source>
</evidence>
<evidence type="ECO:0000256" key="1">
    <source>
        <dbReference type="SAM" id="SignalP"/>
    </source>
</evidence>
<proteinExistence type="predicted"/>
<feature type="signal peptide" evidence="1">
    <location>
        <begin position="1"/>
        <end position="26"/>
    </location>
</feature>
<feature type="chain" id="PRO_5045748408" description="Secreted protein" evidence="1">
    <location>
        <begin position="27"/>
        <end position="68"/>
    </location>
</feature>
<keyword evidence="3" id="KW-1185">Reference proteome</keyword>
<name>A0ABP1BGF1_9BRYO</name>
<sequence length="68" mass="7422">MLLPFGWTSNCFFVCVCVLCVCTCDPAHMGPLRTIFGFDFSFQSSSVHACACIFSFGCMMSDGVTKES</sequence>
<organism evidence="2 3">
    <name type="scientific">Sphagnum jensenii</name>
    <dbReference type="NCBI Taxonomy" id="128206"/>
    <lineage>
        <taxon>Eukaryota</taxon>
        <taxon>Viridiplantae</taxon>
        <taxon>Streptophyta</taxon>
        <taxon>Embryophyta</taxon>
        <taxon>Bryophyta</taxon>
        <taxon>Sphagnophytina</taxon>
        <taxon>Sphagnopsida</taxon>
        <taxon>Sphagnales</taxon>
        <taxon>Sphagnaceae</taxon>
        <taxon>Sphagnum</taxon>
    </lineage>
</organism>
<reference evidence="2" key="1">
    <citation type="submission" date="2024-03" db="EMBL/GenBank/DDBJ databases">
        <authorList>
            <consortium name="ELIXIR-Norway"/>
            <consortium name="Elixir Norway"/>
        </authorList>
    </citation>
    <scope>NUCLEOTIDE SEQUENCE</scope>
</reference>
<accession>A0ABP1BGF1</accession>
<protein>
    <recommendedName>
        <fullName evidence="4">Secreted protein</fullName>
    </recommendedName>
</protein>
<dbReference type="EMBL" id="OZ023705">
    <property type="protein sequence ID" value="CAK9874656.1"/>
    <property type="molecule type" value="Genomic_DNA"/>
</dbReference>
<evidence type="ECO:0000313" key="3">
    <source>
        <dbReference type="Proteomes" id="UP001497522"/>
    </source>
</evidence>
<gene>
    <name evidence="2" type="ORF">CSSPJE1EN2_LOCUS16934</name>
</gene>
<keyword evidence="1" id="KW-0732">Signal</keyword>
<dbReference type="Proteomes" id="UP001497522">
    <property type="component" value="Chromosome 4"/>
</dbReference>
<evidence type="ECO:0000313" key="2">
    <source>
        <dbReference type="EMBL" id="CAK9874656.1"/>
    </source>
</evidence>